<reference evidence="3" key="3">
    <citation type="submission" date="2020-12" db="UniProtKB">
        <authorList>
            <consortium name="EnsemblPlants"/>
        </authorList>
    </citation>
    <scope>IDENTIFICATION</scope>
</reference>
<dbReference type="PaxDb" id="3218-PP1S122_95V6.1"/>
<evidence type="ECO:0000313" key="3">
    <source>
        <dbReference type="EnsemblPlants" id="PAC:32965767.CDS.1"/>
    </source>
</evidence>
<feature type="compositionally biased region" description="Basic and acidic residues" evidence="1">
    <location>
        <begin position="7"/>
        <end position="20"/>
    </location>
</feature>
<organism evidence="2">
    <name type="scientific">Physcomitrium patens</name>
    <name type="common">Spreading-leaved earth moss</name>
    <name type="synonym">Physcomitrella patens</name>
    <dbReference type="NCBI Taxonomy" id="3218"/>
    <lineage>
        <taxon>Eukaryota</taxon>
        <taxon>Viridiplantae</taxon>
        <taxon>Streptophyta</taxon>
        <taxon>Embryophyta</taxon>
        <taxon>Bryophyta</taxon>
        <taxon>Bryophytina</taxon>
        <taxon>Bryopsida</taxon>
        <taxon>Funariidae</taxon>
        <taxon>Funariales</taxon>
        <taxon>Funariaceae</taxon>
        <taxon>Physcomitrium</taxon>
    </lineage>
</organism>
<sequence>MVVGSRGGDEPREIRTRTTEEEGEDRDGSSADSGRSTSIWPVPLGVGSEIVERVMSLGCFIGKVVVVVSVGRLDKGAVGGEVEPHMM</sequence>
<accession>A0A2K1K7Z7</accession>
<dbReference type="Gramene" id="Pp3c8_19210V3.1">
    <property type="protein sequence ID" value="PAC:32965767.CDS.1"/>
    <property type="gene ID" value="Pp3c8_19210"/>
</dbReference>
<reference evidence="2 4" key="1">
    <citation type="journal article" date="2008" name="Science">
        <title>The Physcomitrella genome reveals evolutionary insights into the conquest of land by plants.</title>
        <authorList>
            <person name="Rensing S."/>
            <person name="Lang D."/>
            <person name="Zimmer A."/>
            <person name="Terry A."/>
            <person name="Salamov A."/>
            <person name="Shapiro H."/>
            <person name="Nishiyama T."/>
            <person name="Perroud P.-F."/>
            <person name="Lindquist E."/>
            <person name="Kamisugi Y."/>
            <person name="Tanahashi T."/>
            <person name="Sakakibara K."/>
            <person name="Fujita T."/>
            <person name="Oishi K."/>
            <person name="Shin-I T."/>
            <person name="Kuroki Y."/>
            <person name="Toyoda A."/>
            <person name="Suzuki Y."/>
            <person name="Hashimoto A."/>
            <person name="Yamaguchi K."/>
            <person name="Sugano A."/>
            <person name="Kohara Y."/>
            <person name="Fujiyama A."/>
            <person name="Anterola A."/>
            <person name="Aoki S."/>
            <person name="Ashton N."/>
            <person name="Barbazuk W.B."/>
            <person name="Barker E."/>
            <person name="Bennetzen J."/>
            <person name="Bezanilla M."/>
            <person name="Blankenship R."/>
            <person name="Cho S.H."/>
            <person name="Dutcher S."/>
            <person name="Estelle M."/>
            <person name="Fawcett J.A."/>
            <person name="Gundlach H."/>
            <person name="Hanada K."/>
            <person name="Heyl A."/>
            <person name="Hicks K.A."/>
            <person name="Hugh J."/>
            <person name="Lohr M."/>
            <person name="Mayer K."/>
            <person name="Melkozernov A."/>
            <person name="Murata T."/>
            <person name="Nelson D."/>
            <person name="Pils B."/>
            <person name="Prigge M."/>
            <person name="Reiss B."/>
            <person name="Renner T."/>
            <person name="Rombauts S."/>
            <person name="Rushton P."/>
            <person name="Sanderfoot A."/>
            <person name="Schween G."/>
            <person name="Shiu S.-H."/>
            <person name="Stueber K."/>
            <person name="Theodoulou F.L."/>
            <person name="Tu H."/>
            <person name="Van de Peer Y."/>
            <person name="Verrier P.J."/>
            <person name="Waters E."/>
            <person name="Wood A."/>
            <person name="Yang L."/>
            <person name="Cove D."/>
            <person name="Cuming A."/>
            <person name="Hasebe M."/>
            <person name="Lucas S."/>
            <person name="Mishler D.B."/>
            <person name="Reski R."/>
            <person name="Grigoriev I."/>
            <person name="Quatrano R.S."/>
            <person name="Boore J.L."/>
        </authorList>
    </citation>
    <scope>NUCLEOTIDE SEQUENCE [LARGE SCALE GENOMIC DNA]</scope>
    <source>
        <strain evidence="3 4">cv. Gransden 2004</strain>
    </source>
</reference>
<evidence type="ECO:0000256" key="1">
    <source>
        <dbReference type="SAM" id="MobiDB-lite"/>
    </source>
</evidence>
<dbReference type="Proteomes" id="UP000006727">
    <property type="component" value="Chromosome 8"/>
</dbReference>
<dbReference type="EnsemblPlants" id="Pp3c8_19210V3.1">
    <property type="protein sequence ID" value="PAC:32965767.CDS.1"/>
    <property type="gene ID" value="Pp3c8_19210"/>
</dbReference>
<dbReference type="InParanoid" id="A0A2K1K7Z7"/>
<keyword evidence="4" id="KW-1185">Reference proteome</keyword>
<proteinExistence type="predicted"/>
<gene>
    <name evidence="2" type="ORF">PHYPA_011800</name>
</gene>
<reference evidence="2 4" key="2">
    <citation type="journal article" date="2018" name="Plant J.">
        <title>The Physcomitrella patens chromosome-scale assembly reveals moss genome structure and evolution.</title>
        <authorList>
            <person name="Lang D."/>
            <person name="Ullrich K.K."/>
            <person name="Murat F."/>
            <person name="Fuchs J."/>
            <person name="Jenkins J."/>
            <person name="Haas F.B."/>
            <person name="Piednoel M."/>
            <person name="Gundlach H."/>
            <person name="Van Bel M."/>
            <person name="Meyberg R."/>
            <person name="Vives C."/>
            <person name="Morata J."/>
            <person name="Symeonidi A."/>
            <person name="Hiss M."/>
            <person name="Muchero W."/>
            <person name="Kamisugi Y."/>
            <person name="Saleh O."/>
            <person name="Blanc G."/>
            <person name="Decker E.L."/>
            <person name="van Gessel N."/>
            <person name="Grimwood J."/>
            <person name="Hayes R.D."/>
            <person name="Graham S.W."/>
            <person name="Gunter L.E."/>
            <person name="McDaniel S.F."/>
            <person name="Hoernstein S.N.W."/>
            <person name="Larsson A."/>
            <person name="Li F.W."/>
            <person name="Perroud P.F."/>
            <person name="Phillips J."/>
            <person name="Ranjan P."/>
            <person name="Rokshar D.S."/>
            <person name="Rothfels C.J."/>
            <person name="Schneider L."/>
            <person name="Shu S."/>
            <person name="Stevenson D.W."/>
            <person name="Thummler F."/>
            <person name="Tillich M."/>
            <person name="Villarreal Aguilar J.C."/>
            <person name="Widiez T."/>
            <person name="Wong G.K."/>
            <person name="Wymore A."/>
            <person name="Zhang Y."/>
            <person name="Zimmer A.D."/>
            <person name="Quatrano R.S."/>
            <person name="Mayer K.F.X."/>
            <person name="Goodstein D."/>
            <person name="Casacuberta J.M."/>
            <person name="Vandepoele K."/>
            <person name="Reski R."/>
            <person name="Cuming A.C."/>
            <person name="Tuskan G.A."/>
            <person name="Maumus F."/>
            <person name="Salse J."/>
            <person name="Schmutz J."/>
            <person name="Rensing S.A."/>
        </authorList>
    </citation>
    <scope>NUCLEOTIDE SEQUENCE [LARGE SCALE GENOMIC DNA]</scope>
    <source>
        <strain evidence="3 4">cv. Gransden 2004</strain>
    </source>
</reference>
<evidence type="ECO:0000313" key="4">
    <source>
        <dbReference type="Proteomes" id="UP000006727"/>
    </source>
</evidence>
<feature type="region of interest" description="Disordered" evidence="1">
    <location>
        <begin position="1"/>
        <end position="40"/>
    </location>
</feature>
<name>A0A2K1K7Z7_PHYPA</name>
<evidence type="ECO:0000313" key="2">
    <source>
        <dbReference type="EMBL" id="PNR49903.1"/>
    </source>
</evidence>
<dbReference type="EMBL" id="ABEU02000008">
    <property type="protein sequence ID" value="PNR49903.1"/>
    <property type="molecule type" value="Genomic_DNA"/>
</dbReference>
<dbReference type="AlphaFoldDB" id="A0A2K1K7Z7"/>
<protein>
    <submittedName>
        <fullName evidence="2 3">Uncharacterized protein</fullName>
    </submittedName>
</protein>